<organism evidence="2 3">
    <name type="scientific">Leptosia nina</name>
    <dbReference type="NCBI Taxonomy" id="320188"/>
    <lineage>
        <taxon>Eukaryota</taxon>
        <taxon>Metazoa</taxon>
        <taxon>Ecdysozoa</taxon>
        <taxon>Arthropoda</taxon>
        <taxon>Hexapoda</taxon>
        <taxon>Insecta</taxon>
        <taxon>Pterygota</taxon>
        <taxon>Neoptera</taxon>
        <taxon>Endopterygota</taxon>
        <taxon>Lepidoptera</taxon>
        <taxon>Glossata</taxon>
        <taxon>Ditrysia</taxon>
        <taxon>Papilionoidea</taxon>
        <taxon>Pieridae</taxon>
        <taxon>Pierinae</taxon>
        <taxon>Leptosia</taxon>
    </lineage>
</organism>
<reference evidence="2 3" key="1">
    <citation type="submission" date="2023-11" db="EMBL/GenBank/DDBJ databases">
        <authorList>
            <person name="Okamura Y."/>
        </authorList>
    </citation>
    <scope>NUCLEOTIDE SEQUENCE [LARGE SCALE GENOMIC DNA]</scope>
</reference>
<evidence type="ECO:0000313" key="2">
    <source>
        <dbReference type="EMBL" id="CAK1554138.1"/>
    </source>
</evidence>
<keyword evidence="3" id="KW-1185">Reference proteome</keyword>
<evidence type="ECO:0000256" key="1">
    <source>
        <dbReference type="SAM" id="SignalP"/>
    </source>
</evidence>
<gene>
    <name evidence="2" type="ORF">LNINA_LOCUS13074</name>
</gene>
<protein>
    <submittedName>
        <fullName evidence="2">Uncharacterized protein</fullName>
    </submittedName>
</protein>
<accession>A0AAV1JZX9</accession>
<proteinExistence type="predicted"/>
<feature type="chain" id="PRO_5043404569" evidence="1">
    <location>
        <begin position="22"/>
        <end position="175"/>
    </location>
</feature>
<dbReference type="EMBL" id="CAVLEF010000265">
    <property type="protein sequence ID" value="CAK1554138.1"/>
    <property type="molecule type" value="Genomic_DNA"/>
</dbReference>
<dbReference type="AlphaFoldDB" id="A0AAV1JZX9"/>
<comment type="caution">
    <text evidence="2">The sequence shown here is derived from an EMBL/GenBank/DDBJ whole genome shotgun (WGS) entry which is preliminary data.</text>
</comment>
<name>A0AAV1JZX9_9NEOP</name>
<evidence type="ECO:0000313" key="3">
    <source>
        <dbReference type="Proteomes" id="UP001497472"/>
    </source>
</evidence>
<sequence length="175" mass="20391">MLVNFLTLFAVLKVNLASIAGVTYMDDFDFDQRYRNLHECDPFYWHPLHLPEECAEMFEKLIRAKVAPYRVATERVSSSFDSPQYSQFPVGESFENDPYIQVPIDIYPYAQRPQNAMDKLFDLLKRDVKDIPSYAKITTLPYLGTVALYRQPVSLKTEATIKRLSRDYGNAARYR</sequence>
<dbReference type="Proteomes" id="UP001497472">
    <property type="component" value="Unassembled WGS sequence"/>
</dbReference>
<feature type="signal peptide" evidence="1">
    <location>
        <begin position="1"/>
        <end position="21"/>
    </location>
</feature>
<keyword evidence="1" id="KW-0732">Signal</keyword>